<protein>
    <recommendedName>
        <fullName evidence="2">Protein kinase domain-containing protein</fullName>
    </recommendedName>
</protein>
<comment type="caution">
    <text evidence="3">The sequence shown here is derived from an EMBL/GenBank/DDBJ whole genome shotgun (WGS) entry which is preliminary data.</text>
</comment>
<dbReference type="InterPro" id="IPR011009">
    <property type="entry name" value="Kinase-like_dom_sf"/>
</dbReference>
<dbReference type="GO" id="GO:0005524">
    <property type="term" value="F:ATP binding"/>
    <property type="evidence" value="ECO:0007669"/>
    <property type="project" value="InterPro"/>
</dbReference>
<dbReference type="Pfam" id="PF17667">
    <property type="entry name" value="Pkinase_fungal"/>
    <property type="match status" value="1"/>
</dbReference>
<feature type="compositionally biased region" description="Low complexity" evidence="1">
    <location>
        <begin position="1361"/>
        <end position="1379"/>
    </location>
</feature>
<dbReference type="PANTHER" id="PTHR24361">
    <property type="entry name" value="MITOGEN-ACTIVATED KINASE KINASE KINASE"/>
    <property type="match status" value="1"/>
</dbReference>
<evidence type="ECO:0000313" key="4">
    <source>
        <dbReference type="Proteomes" id="UP000663831"/>
    </source>
</evidence>
<dbReference type="GO" id="GO:0004674">
    <property type="term" value="F:protein serine/threonine kinase activity"/>
    <property type="evidence" value="ECO:0007669"/>
    <property type="project" value="TreeGrafter"/>
</dbReference>
<name>A0A8H2XT13_9AGAM</name>
<organism evidence="3 4">
    <name type="scientific">Rhizoctonia solani</name>
    <dbReference type="NCBI Taxonomy" id="456999"/>
    <lineage>
        <taxon>Eukaryota</taxon>
        <taxon>Fungi</taxon>
        <taxon>Dikarya</taxon>
        <taxon>Basidiomycota</taxon>
        <taxon>Agaricomycotina</taxon>
        <taxon>Agaricomycetes</taxon>
        <taxon>Cantharellales</taxon>
        <taxon>Ceratobasidiaceae</taxon>
        <taxon>Rhizoctonia</taxon>
    </lineage>
</organism>
<dbReference type="Gene3D" id="1.10.510.10">
    <property type="entry name" value="Transferase(Phosphotransferase) domain 1"/>
    <property type="match status" value="2"/>
</dbReference>
<accession>A0A8H2XT13</accession>
<dbReference type="SMART" id="SM00220">
    <property type="entry name" value="S_TKc"/>
    <property type="match status" value="1"/>
</dbReference>
<gene>
    <name evidence="3" type="ORF">RDB_LOCUS44432</name>
</gene>
<dbReference type="Pfam" id="PF00069">
    <property type="entry name" value="Pkinase"/>
    <property type="match status" value="1"/>
</dbReference>
<dbReference type="PROSITE" id="PS00109">
    <property type="entry name" value="PROTEIN_KINASE_TYR"/>
    <property type="match status" value="1"/>
</dbReference>
<dbReference type="PROSITE" id="PS00108">
    <property type="entry name" value="PROTEIN_KINASE_ST"/>
    <property type="match status" value="1"/>
</dbReference>
<evidence type="ECO:0000256" key="1">
    <source>
        <dbReference type="SAM" id="MobiDB-lite"/>
    </source>
</evidence>
<evidence type="ECO:0000259" key="2">
    <source>
        <dbReference type="PROSITE" id="PS50011"/>
    </source>
</evidence>
<evidence type="ECO:0000313" key="3">
    <source>
        <dbReference type="EMBL" id="CAE6432150.1"/>
    </source>
</evidence>
<feature type="region of interest" description="Disordered" evidence="1">
    <location>
        <begin position="1410"/>
        <end position="1470"/>
    </location>
</feature>
<proteinExistence type="predicted"/>
<dbReference type="GO" id="GO:0005737">
    <property type="term" value="C:cytoplasm"/>
    <property type="evidence" value="ECO:0007669"/>
    <property type="project" value="TreeGrafter"/>
</dbReference>
<feature type="compositionally biased region" description="Polar residues" evidence="1">
    <location>
        <begin position="1380"/>
        <end position="1392"/>
    </location>
</feature>
<feature type="domain" description="Protein kinase" evidence="2">
    <location>
        <begin position="433"/>
        <end position="767"/>
    </location>
</feature>
<dbReference type="PROSITE" id="PS50011">
    <property type="entry name" value="PROTEIN_KINASE_DOM"/>
    <property type="match status" value="1"/>
</dbReference>
<dbReference type="InterPro" id="IPR053235">
    <property type="entry name" value="Ser_Thr_kinase"/>
</dbReference>
<sequence length="1470" mass="164345">MAVLMDIVCGSNLPFVVTNVDERQGEYWGNAPGYQDVRFLAAPEPWVPNIPGIGGGPSTQHAGMRESQAPLDNAYSPSYSPSSAPRNLHVATNVPRINTNSSVDMWPQSGSGMNLVQSPNSYLPTFDGVPSIARHKIVHIMFGADHAQFDFTRYSDAGSIRRDIISRFLPTATSFYDFDIFRTHPPGPDGALNDAELMLDIEHFGDSQGTLEFLVQAADEHSDSHLPTYARGPSLYPSQSINFPSPSPISSSRNSTVDSDRWYGFNTPTSGAGGYTHSPSLSVESYPPHSPSRRVSMPIPMPAPAPMRQPTEPESAGFPNSMYSTLPAITPVVEGSSTRTFARHSSFINHSELPRSHAMVSGHSRNTPDSYGRENTWGRVGSGHDGQYPPRASRAEARPNSVVISGTMATEEVLSHLYQRGCRNVATELDESRISRDPVARGGGGDVYSGELYTGERVALKCVRLAIGNDDCSKLKTHPQRTAHELYVWSKCNHPNVLELIGVTHHRDQVAMVSPWMDNGDLRAFLRLYPAADRHDLCVQMADGVAYLHGQSIVHGDIKGANILISQDGEAKITDFGTSALKEYTLAFATTRSKPGLSIRWAAPEILDEQSENSYEADVYALGMTMLEAMTGDIPYAHISRETVVMRHIIEGILPMRPEAHIPRDADYVLSVGELGETKQTPPNDQSTHTATMYGIREAPEVSLESLMHAVLPAPPPNELDLVCGRLVSNGSITGSSEDPRWKCLPENPDDAAYNPGMFKFLERIVLAVTDSSSKKFISDLKFQVAQEGIALGSRHDSSHPDGFFYLGDQREPSKVSWTDIIMPMEFTSADDECDKIYDHAKVLWSMHHIMRNDARRGFVYGLTCENTKVRLWYHDRSDVVAAERFDINKDWRHIVHIVLSMLLAPPDRLGFDPDVVLLPSDDPNTESNYDITVRNSDTKETTTYRTLEIMSDFETDRIIGPGTRAWKVRKLVDGKLDGPCYVLKDTWVHEDCVMEHELLKKIREAQPAYSQHFLTPLSYGFASSNGNTHDNTHKTLRRTELIPTHNVLLTYSSFITKYGDQRAPDLSRDRATSPAYMSKRRLQGCQDLYCLSNYPLQHYRIIFEEFGMPVHELRDWGDAFISIKGGLEGVYAMHISGYVHRDISSSNILLVPASGLLGKRGVITDLKYARNIDDTRPPHDMKTSAERFTATEVAFMEYFRYLELDLEQLSSPDTVEPNSLPPFSHNPLHDIESIWWLSIWMMFYLIPVGHDIDLQVENYHKVFCTTMARHSFVRSRAAYKLWTTHLSTTPAFVSIMKDWSTVLNDLYEKSYMQHASSKTPWAKIRIDKKTIEAAYDNGRKFLTQLEEASRSLSATLVSVPEQSTPEPSASEPSTPETSNSNHSATTDQQLDNGPRAKFNVRKASFLLKFTKGRKVGPSTKIRQRDRSTKKPTKQREHGGLLQRIKQRRDKLSAATVSRRLSKLSGDQLG</sequence>
<dbReference type="InterPro" id="IPR008266">
    <property type="entry name" value="Tyr_kinase_AS"/>
</dbReference>
<feature type="compositionally biased region" description="Basic and acidic residues" evidence="1">
    <location>
        <begin position="1423"/>
        <end position="1439"/>
    </location>
</feature>
<feature type="region of interest" description="Disordered" evidence="1">
    <location>
        <begin position="273"/>
        <end position="300"/>
    </location>
</feature>
<reference evidence="3" key="1">
    <citation type="submission" date="2021-01" db="EMBL/GenBank/DDBJ databases">
        <authorList>
            <person name="Kaushik A."/>
        </authorList>
    </citation>
    <scope>NUCLEOTIDE SEQUENCE</scope>
    <source>
        <strain evidence="3">AG3-1AP</strain>
    </source>
</reference>
<dbReference type="Proteomes" id="UP000663831">
    <property type="component" value="Unassembled WGS sequence"/>
</dbReference>
<dbReference type="SUPFAM" id="SSF56112">
    <property type="entry name" value="Protein kinase-like (PK-like)"/>
    <property type="match status" value="2"/>
</dbReference>
<dbReference type="InterPro" id="IPR040976">
    <property type="entry name" value="Pkinase_fungal"/>
</dbReference>
<feature type="region of interest" description="Disordered" evidence="1">
    <location>
        <begin position="1354"/>
        <end position="1398"/>
    </location>
</feature>
<dbReference type="InterPro" id="IPR000719">
    <property type="entry name" value="Prot_kinase_dom"/>
</dbReference>
<dbReference type="EMBL" id="CAJMWV010001258">
    <property type="protein sequence ID" value="CAE6432150.1"/>
    <property type="molecule type" value="Genomic_DNA"/>
</dbReference>
<feature type="region of interest" description="Disordered" evidence="1">
    <location>
        <begin position="356"/>
        <end position="397"/>
    </location>
</feature>
<dbReference type="InterPro" id="IPR008271">
    <property type="entry name" value="Ser/Thr_kinase_AS"/>
</dbReference>